<keyword evidence="3" id="KW-1185">Reference proteome</keyword>
<evidence type="ECO:0000313" key="3">
    <source>
        <dbReference type="Proteomes" id="UP001165430"/>
    </source>
</evidence>
<dbReference type="PROSITE" id="PS50093">
    <property type="entry name" value="PKD"/>
    <property type="match status" value="1"/>
</dbReference>
<dbReference type="Pfam" id="PF13573">
    <property type="entry name" value="SprB"/>
    <property type="match status" value="2"/>
</dbReference>
<evidence type="ECO:0000259" key="1">
    <source>
        <dbReference type="PROSITE" id="PS50093"/>
    </source>
</evidence>
<dbReference type="InterPro" id="IPR025667">
    <property type="entry name" value="SprB_repeat"/>
</dbReference>
<accession>A0ABS9VCV4</accession>
<comment type="caution">
    <text evidence="2">The sequence shown here is derived from an EMBL/GenBank/DDBJ whole genome shotgun (WGS) entry which is preliminary data.</text>
</comment>
<organism evidence="2 3">
    <name type="scientific">Belliella alkalica</name>
    <dbReference type="NCBI Taxonomy" id="1730871"/>
    <lineage>
        <taxon>Bacteria</taxon>
        <taxon>Pseudomonadati</taxon>
        <taxon>Bacteroidota</taxon>
        <taxon>Cytophagia</taxon>
        <taxon>Cytophagales</taxon>
        <taxon>Cyclobacteriaceae</taxon>
        <taxon>Belliella</taxon>
    </lineage>
</organism>
<dbReference type="Gene3D" id="2.60.40.10">
    <property type="entry name" value="Immunoglobulins"/>
    <property type="match status" value="1"/>
</dbReference>
<evidence type="ECO:0000313" key="2">
    <source>
        <dbReference type="EMBL" id="MCH7414266.1"/>
    </source>
</evidence>
<reference evidence="2" key="1">
    <citation type="submission" date="2022-03" db="EMBL/GenBank/DDBJ databases">
        <title>De novo assembled genomes of Belliella spp. (Cyclobacteriaceae) strains.</title>
        <authorList>
            <person name="Szabo A."/>
            <person name="Korponai K."/>
            <person name="Felfoldi T."/>
        </authorList>
    </citation>
    <scope>NUCLEOTIDE SEQUENCE</scope>
    <source>
        <strain evidence="2">DSM 111903</strain>
    </source>
</reference>
<dbReference type="Proteomes" id="UP001165430">
    <property type="component" value="Unassembled WGS sequence"/>
</dbReference>
<sequence>MNRILLHRITTLILFLSISFFTKVSHAQVSTVGKEFWVGFMENNRVLPNQNQNGALDLGIVVITASEASTGTISYLGSTVNFNLQVGQQFVHRIENFDAIHRTSGFIENKSVYIISSGNVSVYAFNERERSADGTVVLPISALGKDHYITSHFETVTNGFNPNVFNTNNESLLLVVAVEDNTQIEITPSVNPIQNPTSDPIYITLNAGQSYQLKARGDLTGSRVRVVGEDASNCKNIAVFGGNKWTGVGNCGQANDHLFQQAYPVNTWGNEFLHVPLAGRNSGELVKILASEPNTEIIVNSVKLDDIGTGEFITLDFSHTQSAYITSNKPISVTGFAKSMDCNRAGTGSDIGDPFMVGYSPNQQLLREVTFVALQLPVIDFHYVNIVTKTASVQNTFLDGRNVGNQFTPFPSNSAFSFARIQINQGVHRLENSDGFIGYVYGFGDLESYGFAVGASLENLNFEVLPEYDFEIEGDLVACLDSDAVWVINPENDVFTYFTWDFGDGSEVLEGKEVVHKYQIPGTYNILVTASISPESCDQQEEIRLEVIVEEFLGEIKGPVSVCPDIEEIEYVFDIDKEYSKIEWIVEGGVIVDEIDNLVTIRWLGANNSAKLFALPFNKEGCPADMVELIIVVNNRLDPGEPSGFEQVCFDGNTLYEYSVAEVVNGRGYEWFVTEGEIVGSNDKAVVQVNWSSPGVTGKIWYREFSLINDDCEGISPELDVVVTNEFTAAVEESVDILCFGEQTGRISLNVFGGQAPYTYTWSHNQSLNAPQAENIPAGDYSVTITDDLGCEIVLDNIIILEPALLEVAAISMVPTSCFGRNDGEAILEIQGGVSPYTINLETSTFQGNQISLFDLEGRSYELEITDANGCILATTFTIDSPLPLDVDVRIEKFACPGESNGELIADPQSLNAPYSFIWGFDNSDQFILQGIPRGDYDVTVVDNRGCISFGSGEMLEADPIVRMPTGFNPKDGVFEAVANCEDLNYELVVYTRWGELIHKGTSGWDGKINEEDAPLGTYSYMFSYNYILNDEPKSKQIPGSFTLIR</sequence>
<dbReference type="RefSeq" id="WP_241412666.1">
    <property type="nucleotide sequence ID" value="NZ_JAKZGO010000009.1"/>
</dbReference>
<gene>
    <name evidence="2" type="ORF">MM213_12270</name>
</gene>
<dbReference type="InterPro" id="IPR035986">
    <property type="entry name" value="PKD_dom_sf"/>
</dbReference>
<dbReference type="Pfam" id="PF17517">
    <property type="entry name" value="IgGFc_binding"/>
    <property type="match status" value="1"/>
</dbReference>
<feature type="domain" description="PKD" evidence="1">
    <location>
        <begin position="498"/>
        <end position="531"/>
    </location>
</feature>
<dbReference type="CDD" id="cd00146">
    <property type="entry name" value="PKD"/>
    <property type="match status" value="1"/>
</dbReference>
<proteinExistence type="predicted"/>
<dbReference type="Pfam" id="PF18911">
    <property type="entry name" value="PKD_4"/>
    <property type="match status" value="1"/>
</dbReference>
<dbReference type="PANTHER" id="PTHR46534:SF1">
    <property type="entry name" value="IGGFC-BINDING PROTEIN N-TERMINAL DOMAIN-CONTAINING PROTEIN"/>
    <property type="match status" value="1"/>
</dbReference>
<protein>
    <submittedName>
        <fullName evidence="2">PKD domain-containing protein</fullName>
    </submittedName>
</protein>
<dbReference type="PANTHER" id="PTHR46534">
    <property type="entry name" value="IGGFC_BINDING DOMAIN-CONTAINING PROTEIN"/>
    <property type="match status" value="1"/>
</dbReference>
<name>A0ABS9VCV4_9BACT</name>
<dbReference type="EMBL" id="JAKZGO010000009">
    <property type="protein sequence ID" value="MCH7414266.1"/>
    <property type="molecule type" value="Genomic_DNA"/>
</dbReference>
<dbReference type="InterPro" id="IPR013783">
    <property type="entry name" value="Ig-like_fold"/>
</dbReference>
<dbReference type="InterPro" id="IPR000601">
    <property type="entry name" value="PKD_dom"/>
</dbReference>
<dbReference type="SUPFAM" id="SSF49299">
    <property type="entry name" value="PKD domain"/>
    <property type="match status" value="1"/>
</dbReference>
<dbReference type="InterPro" id="IPR035234">
    <property type="entry name" value="IgGFc-bd_N"/>
</dbReference>